<dbReference type="InterPro" id="IPR036849">
    <property type="entry name" value="Enolase-like_C_sf"/>
</dbReference>
<dbReference type="SFLD" id="SFLDS00001">
    <property type="entry name" value="Enolase"/>
    <property type="match status" value="1"/>
</dbReference>
<dbReference type="Gene3D" id="3.20.20.120">
    <property type="entry name" value="Enolase-like C-terminal domain"/>
    <property type="match status" value="1"/>
</dbReference>
<sequence length="344" mass="35993">MRLTARVQAHALTEPFVIARQVYTEANVVVVELAAGGVVGRGEAAGVDYRGDTPPAMLVQLEGLAAELDAGLMLDRSVLAGRLPAGGARNAVDCALWDLEAQLTGVPVAARTGLAPLRAIETFVTLGMDTAAVVGAKAARWAGSFPALKVKLGDHQDIARLEAIRSAAPGCRLIADANQGWTLAQLNDRAPHLAALGVELLEQPLPVGADDELLDYRGTVPLCADESFDERADLDRVVGRYEFCNIKLDKCGGLTEALALMDAARSRGLRLMVGCMEGTSLGIAPALLVAQGCEVVDLDCPIQLVADIAGGFGYRDAMLRPGSGLWGEAGRALLNPSRPRSPGA</sequence>
<dbReference type="PANTHER" id="PTHR48073:SF2">
    <property type="entry name" value="O-SUCCINYLBENZOATE SYNTHASE"/>
    <property type="match status" value="1"/>
</dbReference>
<dbReference type="GO" id="GO:0016855">
    <property type="term" value="F:racemase and epimerase activity, acting on amino acids and derivatives"/>
    <property type="evidence" value="ECO:0007669"/>
    <property type="project" value="UniProtKB-UniRule"/>
</dbReference>
<organism evidence="9">
    <name type="scientific">Caulobacter sp. (strain K31)</name>
    <dbReference type="NCBI Taxonomy" id="366602"/>
    <lineage>
        <taxon>Bacteria</taxon>
        <taxon>Pseudomonadati</taxon>
        <taxon>Pseudomonadota</taxon>
        <taxon>Alphaproteobacteria</taxon>
        <taxon>Caulobacterales</taxon>
        <taxon>Caulobacteraceae</taxon>
        <taxon>Caulobacter</taxon>
    </lineage>
</organism>
<feature type="binding site" evidence="6">
    <location>
        <position position="202"/>
    </location>
    <ligand>
        <name>Mg(2+)</name>
        <dbReference type="ChEBI" id="CHEBI:18420"/>
    </ligand>
</feature>
<proteinExistence type="inferred from homology"/>
<dbReference type="InterPro" id="IPR018110">
    <property type="entry name" value="Mandel_Rmase/mucon_lact_enz_CS"/>
</dbReference>
<dbReference type="STRING" id="366602.Caul_1128"/>
<evidence type="ECO:0000313" key="9">
    <source>
        <dbReference type="EMBL" id="ABZ70258.1"/>
    </source>
</evidence>
<comment type="similarity">
    <text evidence="1 7">Belongs to the mandelate racemase/muconate lactonizing enzyme family.</text>
</comment>
<dbReference type="eggNOG" id="COG4948">
    <property type="taxonomic scope" value="Bacteria"/>
</dbReference>
<dbReference type="KEGG" id="cak:Caul_1128"/>
<feature type="active site" description="Proton acceptor; specific for (S)-substrate epimerization" evidence="5">
    <location>
        <position position="247"/>
    </location>
</feature>
<dbReference type="OrthoDB" id="9782675at2"/>
<dbReference type="GO" id="GO:0006518">
    <property type="term" value="P:peptide metabolic process"/>
    <property type="evidence" value="ECO:0007669"/>
    <property type="project" value="UniProtKB-ARBA"/>
</dbReference>
<feature type="active site" description="Proton acceptor; specific for (R)-substrate epimerization" evidence="5">
    <location>
        <position position="151"/>
    </location>
</feature>
<dbReference type="EC" id="5.1.1.-" evidence="7"/>
<dbReference type="SFLD" id="SFLDG00180">
    <property type="entry name" value="muconate_cycloisomerase"/>
    <property type="match status" value="1"/>
</dbReference>
<evidence type="ECO:0000256" key="5">
    <source>
        <dbReference type="PIRSR" id="PIRSR634603-1"/>
    </source>
</evidence>
<dbReference type="InterPro" id="IPR029065">
    <property type="entry name" value="Enolase_C-like"/>
</dbReference>
<dbReference type="InterPro" id="IPR029017">
    <property type="entry name" value="Enolase-like_N"/>
</dbReference>
<keyword evidence="3 6" id="KW-0460">Magnesium</keyword>
<dbReference type="SUPFAM" id="SSF51604">
    <property type="entry name" value="Enolase C-terminal domain-like"/>
    <property type="match status" value="1"/>
</dbReference>
<dbReference type="InterPro" id="IPR013341">
    <property type="entry name" value="Mandelate_racemase_N_dom"/>
</dbReference>
<protein>
    <recommendedName>
        <fullName evidence="7">Dipeptide epimerase</fullName>
        <ecNumber evidence="7">5.1.1.-</ecNumber>
    </recommendedName>
</protein>
<dbReference type="GO" id="GO:0000287">
    <property type="term" value="F:magnesium ion binding"/>
    <property type="evidence" value="ECO:0007669"/>
    <property type="project" value="UniProtKB-ARBA"/>
</dbReference>
<dbReference type="AlphaFoldDB" id="B0SX97"/>
<gene>
    <name evidence="9" type="ordered locus">Caul_1128</name>
</gene>
<evidence type="ECO:0000256" key="3">
    <source>
        <dbReference type="ARBA" id="ARBA00022842"/>
    </source>
</evidence>
<feature type="binding site" evidence="6">
    <location>
        <position position="176"/>
    </location>
    <ligand>
        <name>Mg(2+)</name>
        <dbReference type="ChEBI" id="CHEBI:18420"/>
    </ligand>
</feature>
<dbReference type="InterPro" id="IPR034603">
    <property type="entry name" value="Dipeptide_epimerase"/>
</dbReference>
<dbReference type="CDD" id="cd03319">
    <property type="entry name" value="L-Ala-DL-Glu_epimerase"/>
    <property type="match status" value="1"/>
</dbReference>
<keyword evidence="2 6" id="KW-0479">Metal-binding</keyword>
<dbReference type="EMBL" id="CP000927">
    <property type="protein sequence ID" value="ABZ70258.1"/>
    <property type="molecule type" value="Genomic_DNA"/>
</dbReference>
<evidence type="ECO:0000256" key="1">
    <source>
        <dbReference type="ARBA" id="ARBA00008031"/>
    </source>
</evidence>
<dbReference type="SUPFAM" id="SSF54826">
    <property type="entry name" value="Enolase N-terminal domain-like"/>
    <property type="match status" value="1"/>
</dbReference>
<dbReference type="Pfam" id="PF13378">
    <property type="entry name" value="MR_MLE_C"/>
    <property type="match status" value="1"/>
</dbReference>
<dbReference type="HOGENOM" id="CLU_030273_4_3_5"/>
<evidence type="ECO:0000256" key="2">
    <source>
        <dbReference type="ARBA" id="ARBA00022723"/>
    </source>
</evidence>
<evidence type="ECO:0000259" key="8">
    <source>
        <dbReference type="SMART" id="SM00922"/>
    </source>
</evidence>
<feature type="domain" description="Mandelate racemase/muconate lactonizing enzyme C-terminal" evidence="8">
    <location>
        <begin position="129"/>
        <end position="223"/>
    </location>
</feature>
<evidence type="ECO:0000256" key="6">
    <source>
        <dbReference type="PIRSR" id="PIRSR634603-3"/>
    </source>
</evidence>
<dbReference type="SMART" id="SM00922">
    <property type="entry name" value="MR_MLE"/>
    <property type="match status" value="1"/>
</dbReference>
<dbReference type="GO" id="GO:0009063">
    <property type="term" value="P:amino acid catabolic process"/>
    <property type="evidence" value="ECO:0007669"/>
    <property type="project" value="InterPro"/>
</dbReference>
<keyword evidence="4 7" id="KW-0413">Isomerase</keyword>
<evidence type="ECO:0000256" key="7">
    <source>
        <dbReference type="RuleBase" id="RU366006"/>
    </source>
</evidence>
<dbReference type="Gene3D" id="3.30.390.10">
    <property type="entry name" value="Enolase-like, N-terminal domain"/>
    <property type="match status" value="1"/>
</dbReference>
<dbReference type="InterPro" id="IPR013342">
    <property type="entry name" value="Mandelate_racemase_C"/>
</dbReference>
<accession>B0SX97</accession>
<comment type="cofactor">
    <cofactor evidence="6 7">
        <name>Mg(2+)</name>
        <dbReference type="ChEBI" id="CHEBI:18420"/>
    </cofactor>
    <text evidence="6 7">Binds 1 Mg(2+) ion per subunit.</text>
</comment>
<evidence type="ECO:0000256" key="4">
    <source>
        <dbReference type="ARBA" id="ARBA00023235"/>
    </source>
</evidence>
<dbReference type="Pfam" id="PF02746">
    <property type="entry name" value="MR_MLE_N"/>
    <property type="match status" value="1"/>
</dbReference>
<dbReference type="PANTHER" id="PTHR48073">
    <property type="entry name" value="O-SUCCINYLBENZOATE SYNTHASE-RELATED"/>
    <property type="match status" value="1"/>
</dbReference>
<reference evidence="9" key="1">
    <citation type="submission" date="2008-01" db="EMBL/GenBank/DDBJ databases">
        <title>Complete sequence of chromosome of Caulobacter sp. K31.</title>
        <authorList>
            <consortium name="US DOE Joint Genome Institute"/>
            <person name="Copeland A."/>
            <person name="Lucas S."/>
            <person name="Lapidus A."/>
            <person name="Barry K."/>
            <person name="Glavina del Rio T."/>
            <person name="Dalin E."/>
            <person name="Tice H."/>
            <person name="Pitluck S."/>
            <person name="Bruce D."/>
            <person name="Goodwin L."/>
            <person name="Thompson L.S."/>
            <person name="Brettin T."/>
            <person name="Detter J.C."/>
            <person name="Han C."/>
            <person name="Schmutz J."/>
            <person name="Larimer F."/>
            <person name="Land M."/>
            <person name="Hauser L."/>
            <person name="Kyrpides N."/>
            <person name="Kim E."/>
            <person name="Stephens C."/>
            <person name="Richardson P."/>
        </authorList>
    </citation>
    <scope>NUCLEOTIDE SEQUENCE [LARGE SCALE GENOMIC DNA]</scope>
    <source>
        <strain evidence="9">K31</strain>
    </source>
</reference>
<dbReference type="PROSITE" id="PS00909">
    <property type="entry name" value="MR_MLE_2"/>
    <property type="match status" value="1"/>
</dbReference>
<name>B0SX97_CAUSK</name>
<feature type="binding site" evidence="6">
    <location>
        <position position="225"/>
    </location>
    <ligand>
        <name>Mg(2+)</name>
        <dbReference type="ChEBI" id="CHEBI:18420"/>
    </ligand>
</feature>